<evidence type="ECO:0000256" key="4">
    <source>
        <dbReference type="ARBA" id="ARBA00022645"/>
    </source>
</evidence>
<dbReference type="PANTHER" id="PTHR11010">
    <property type="entry name" value="PROTEASE S28 PRO-X CARBOXYPEPTIDASE-RELATED"/>
    <property type="match status" value="1"/>
</dbReference>
<dbReference type="EC" id="3.4.16.2" evidence="14"/>
<dbReference type="AlphaFoldDB" id="A0A9P0D287"/>
<dbReference type="Proteomes" id="UP001153636">
    <property type="component" value="Chromosome 3"/>
</dbReference>
<keyword evidence="10" id="KW-0325">Glycoprotein</keyword>
<comment type="similarity">
    <text evidence="2">Belongs to the peptidase S28 family.</text>
</comment>
<keyword evidence="20" id="KW-1185">Reference proteome</keyword>
<dbReference type="InterPro" id="IPR008758">
    <property type="entry name" value="Peptidase_S28"/>
</dbReference>
<evidence type="ECO:0000256" key="10">
    <source>
        <dbReference type="ARBA" id="ARBA00023180"/>
    </source>
</evidence>
<dbReference type="InterPro" id="IPR029058">
    <property type="entry name" value="AB_hydrolase_fold"/>
</dbReference>
<dbReference type="EMBL" id="OV651815">
    <property type="protein sequence ID" value="CAH1109164.1"/>
    <property type="molecule type" value="Genomic_DNA"/>
</dbReference>
<evidence type="ECO:0000256" key="1">
    <source>
        <dbReference type="ARBA" id="ARBA00004371"/>
    </source>
</evidence>
<dbReference type="GO" id="GO:0008239">
    <property type="term" value="F:dipeptidyl-peptidase activity"/>
    <property type="evidence" value="ECO:0007669"/>
    <property type="project" value="TreeGrafter"/>
</dbReference>
<evidence type="ECO:0000256" key="11">
    <source>
        <dbReference type="ARBA" id="ARBA00023228"/>
    </source>
</evidence>
<comment type="subcellular location">
    <subcellularLocation>
        <location evidence="1">Lysosome</location>
    </subcellularLocation>
</comment>
<dbReference type="GO" id="GO:0006508">
    <property type="term" value="P:proteolysis"/>
    <property type="evidence" value="ECO:0007669"/>
    <property type="project" value="UniProtKB-KW"/>
</dbReference>
<dbReference type="Pfam" id="PF05577">
    <property type="entry name" value="Peptidase_S28"/>
    <property type="match status" value="1"/>
</dbReference>
<evidence type="ECO:0000256" key="13">
    <source>
        <dbReference type="ARBA" id="ARBA00059701"/>
    </source>
</evidence>
<dbReference type="InterPro" id="IPR042269">
    <property type="entry name" value="Ser_carbopepase_S28_SKS"/>
</dbReference>
<feature type="signal peptide" evidence="18">
    <location>
        <begin position="1"/>
        <end position="22"/>
    </location>
</feature>
<keyword evidence="9" id="KW-1015">Disulfide bond</keyword>
<keyword evidence="8" id="KW-0865">Zymogen</keyword>
<accession>A0A9P0D287</accession>
<dbReference type="OrthoDB" id="2130629at2759"/>
<keyword evidence="7" id="KW-0378">Hydrolase</keyword>
<dbReference type="SUPFAM" id="SSF53474">
    <property type="entry name" value="alpha/beta-Hydrolases"/>
    <property type="match status" value="1"/>
</dbReference>
<name>A0A9P0D287_9CUCU</name>
<gene>
    <name evidence="19" type="ORF">PSYICH_LOCUS8637</name>
</gene>
<evidence type="ECO:0000256" key="3">
    <source>
        <dbReference type="ARBA" id="ARBA00011738"/>
    </source>
</evidence>
<evidence type="ECO:0000256" key="16">
    <source>
        <dbReference type="ARBA" id="ARBA00076475"/>
    </source>
</evidence>
<comment type="function">
    <text evidence="13">Cleaves C-terminal amino acids linked to proline in peptides such as angiotensin II, III and des-Arg9-bradykinin. This cleavage occurs at acidic pH, but enzymatic activity is retained with some substrates at neutral pH.</text>
</comment>
<evidence type="ECO:0000256" key="5">
    <source>
        <dbReference type="ARBA" id="ARBA00022670"/>
    </source>
</evidence>
<evidence type="ECO:0000313" key="19">
    <source>
        <dbReference type="EMBL" id="CAH1109164.1"/>
    </source>
</evidence>
<evidence type="ECO:0000256" key="17">
    <source>
        <dbReference type="ARBA" id="ARBA00076608"/>
    </source>
</evidence>
<reference evidence="19" key="1">
    <citation type="submission" date="2022-01" db="EMBL/GenBank/DDBJ databases">
        <authorList>
            <person name="King R."/>
        </authorList>
    </citation>
    <scope>NUCLEOTIDE SEQUENCE</scope>
</reference>
<evidence type="ECO:0000256" key="9">
    <source>
        <dbReference type="ARBA" id="ARBA00023157"/>
    </source>
</evidence>
<dbReference type="GO" id="GO:0005764">
    <property type="term" value="C:lysosome"/>
    <property type="evidence" value="ECO:0007669"/>
    <property type="project" value="UniProtKB-SubCell"/>
</dbReference>
<evidence type="ECO:0000256" key="12">
    <source>
        <dbReference type="ARBA" id="ARBA00052013"/>
    </source>
</evidence>
<organism evidence="19 20">
    <name type="scientific">Psylliodes chrysocephalus</name>
    <dbReference type="NCBI Taxonomy" id="3402493"/>
    <lineage>
        <taxon>Eukaryota</taxon>
        <taxon>Metazoa</taxon>
        <taxon>Ecdysozoa</taxon>
        <taxon>Arthropoda</taxon>
        <taxon>Hexapoda</taxon>
        <taxon>Insecta</taxon>
        <taxon>Pterygota</taxon>
        <taxon>Neoptera</taxon>
        <taxon>Endopterygota</taxon>
        <taxon>Coleoptera</taxon>
        <taxon>Polyphaga</taxon>
        <taxon>Cucujiformia</taxon>
        <taxon>Chrysomeloidea</taxon>
        <taxon>Chrysomelidae</taxon>
        <taxon>Galerucinae</taxon>
        <taxon>Alticini</taxon>
        <taxon>Psylliodes</taxon>
    </lineage>
</organism>
<dbReference type="Gene3D" id="3.40.50.1820">
    <property type="entry name" value="alpha/beta hydrolase"/>
    <property type="match status" value="1"/>
</dbReference>
<sequence>MYTDKLLLVFMFSALNAQFSQTKYFLETEYIEVPLNHFAPSEEPNVFKLRYLINAEYYDETGPIFIYIGGKGDIFVQAQNSGFMFDIAPIFNALLIFVEHRYYGQSLPFGNDSFSSLKQLKYLSTAQALADFAFVSKYLKTTLSETDDRQPTVVAYGASYGGMLAAWLRMKYPYLVTGTIASSAPMFDFPGLTKCDTFYEKITQVYAEYGGEECVEMIKRGWDVIMASSKTKIGRRVFSELKICSKIETSKDVEKLLNWLQNIHVNMAMANYNYPTNVYTPLPAYPVKVFCDKLTSYYEISNKSFIQHYSRALEFYTNYTGNSLCNNINNENEDLTEIAWNFQTCTELISPRCSTENDMFVTNPWDYEEYAQNCNARFGVKDVRPEGAILAYGGKDLKYYSNIIFSNGEMEPWSSATVSDNVSDSIFSIKIPDATNQLDLRKFDPTDNIYVAETRKFHIHTITQWLENEH</sequence>
<evidence type="ECO:0000256" key="14">
    <source>
        <dbReference type="ARBA" id="ARBA00066456"/>
    </source>
</evidence>
<dbReference type="Gene3D" id="1.20.120.980">
    <property type="entry name" value="Serine carboxypeptidase S28, SKS domain"/>
    <property type="match status" value="1"/>
</dbReference>
<keyword evidence="6 18" id="KW-0732">Signal</keyword>
<protein>
    <recommendedName>
        <fullName evidence="15">Lysosomal Pro-X carboxypeptidase</fullName>
        <ecNumber evidence="14">3.4.16.2</ecNumber>
    </recommendedName>
    <alternativeName>
        <fullName evidence="17">Proline carboxypeptidase</fullName>
    </alternativeName>
    <alternativeName>
        <fullName evidence="16">Prolylcarboxypeptidase</fullName>
    </alternativeName>
</protein>
<proteinExistence type="inferred from homology"/>
<evidence type="ECO:0000256" key="2">
    <source>
        <dbReference type="ARBA" id="ARBA00011079"/>
    </source>
</evidence>
<evidence type="ECO:0000256" key="18">
    <source>
        <dbReference type="SAM" id="SignalP"/>
    </source>
</evidence>
<comment type="catalytic activity">
    <reaction evidence="12">
        <text>Cleavage of a -Pro-|-Xaa bond to release a C-terminal amino acid.</text>
        <dbReference type="EC" id="3.4.16.2"/>
    </reaction>
</comment>
<dbReference type="FunFam" id="1.20.120.980:FF:000002">
    <property type="entry name" value="lysosomal Pro-X carboxypeptidase"/>
    <property type="match status" value="1"/>
</dbReference>
<evidence type="ECO:0000256" key="8">
    <source>
        <dbReference type="ARBA" id="ARBA00023145"/>
    </source>
</evidence>
<keyword evidence="4" id="KW-0121">Carboxypeptidase</keyword>
<evidence type="ECO:0000313" key="20">
    <source>
        <dbReference type="Proteomes" id="UP001153636"/>
    </source>
</evidence>
<keyword evidence="11" id="KW-0458">Lysosome</keyword>
<evidence type="ECO:0000256" key="7">
    <source>
        <dbReference type="ARBA" id="ARBA00022801"/>
    </source>
</evidence>
<comment type="subunit">
    <text evidence="3">Homodimer.</text>
</comment>
<evidence type="ECO:0000256" key="15">
    <source>
        <dbReference type="ARBA" id="ARBA00073691"/>
    </source>
</evidence>
<evidence type="ECO:0000256" key="6">
    <source>
        <dbReference type="ARBA" id="ARBA00022729"/>
    </source>
</evidence>
<keyword evidence="5" id="KW-0645">Protease</keyword>
<feature type="chain" id="PRO_5040335312" description="Lysosomal Pro-X carboxypeptidase" evidence="18">
    <location>
        <begin position="23"/>
        <end position="470"/>
    </location>
</feature>
<dbReference type="GO" id="GO:0004185">
    <property type="term" value="F:serine-type carboxypeptidase activity"/>
    <property type="evidence" value="ECO:0007669"/>
    <property type="project" value="UniProtKB-EC"/>
</dbReference>
<dbReference type="PANTHER" id="PTHR11010:SF38">
    <property type="entry name" value="LYSOSOMAL PRO-X CARBOXYPEPTIDASE"/>
    <property type="match status" value="1"/>
</dbReference>